<dbReference type="AlphaFoldDB" id="X1AWW3"/>
<dbReference type="PROSITE" id="PS50065">
    <property type="entry name" value="HMG_COA_REDUCTASE_4"/>
    <property type="match status" value="1"/>
</dbReference>
<proteinExistence type="inferred from homology"/>
<gene>
    <name evidence="3" type="ORF">S01H4_28646</name>
</gene>
<evidence type="ECO:0000256" key="2">
    <source>
        <dbReference type="ARBA" id="ARBA00023002"/>
    </source>
</evidence>
<dbReference type="Pfam" id="PF00368">
    <property type="entry name" value="HMG-CoA_red"/>
    <property type="match status" value="1"/>
</dbReference>
<dbReference type="SUPFAM" id="SSF56542">
    <property type="entry name" value="Substrate-binding domain of HMG-CoA reductase"/>
    <property type="match status" value="1"/>
</dbReference>
<dbReference type="GO" id="GO:0004420">
    <property type="term" value="F:hydroxymethylglutaryl-CoA reductase (NADPH) activity"/>
    <property type="evidence" value="ECO:0007669"/>
    <property type="project" value="InterPro"/>
</dbReference>
<dbReference type="Gene3D" id="3.30.70.420">
    <property type="entry name" value="Hydroxymethylglutaryl-CoA reductase, class I/II, NAD/NADP-binding domain"/>
    <property type="match status" value="1"/>
</dbReference>
<comment type="caution">
    <text evidence="3">The sequence shown here is derived from an EMBL/GenBank/DDBJ whole genome shotgun (WGS) entry which is preliminary data.</text>
</comment>
<dbReference type="InterPro" id="IPR009029">
    <property type="entry name" value="HMG_CoA_Rdtase_sub-bd_dom_sf"/>
</dbReference>
<dbReference type="PANTHER" id="PTHR10572">
    <property type="entry name" value="3-HYDROXY-3-METHYLGLUTARYL-COENZYME A REDUCTASE"/>
    <property type="match status" value="1"/>
</dbReference>
<reference evidence="3" key="1">
    <citation type="journal article" date="2014" name="Front. Microbiol.">
        <title>High frequency of phylogenetically diverse reductive dehalogenase-homologous genes in deep subseafloor sedimentary metagenomes.</title>
        <authorList>
            <person name="Kawai M."/>
            <person name="Futagami T."/>
            <person name="Toyoda A."/>
            <person name="Takaki Y."/>
            <person name="Nishi S."/>
            <person name="Hori S."/>
            <person name="Arai W."/>
            <person name="Tsubouchi T."/>
            <person name="Morono Y."/>
            <person name="Uchiyama I."/>
            <person name="Ito T."/>
            <person name="Fujiyama A."/>
            <person name="Inagaki F."/>
            <person name="Takami H."/>
        </authorList>
    </citation>
    <scope>NUCLEOTIDE SEQUENCE</scope>
    <source>
        <strain evidence="3">Expedition CK06-06</strain>
    </source>
</reference>
<evidence type="ECO:0000313" key="3">
    <source>
        <dbReference type="EMBL" id="GAG87255.1"/>
    </source>
</evidence>
<dbReference type="InterPro" id="IPR009023">
    <property type="entry name" value="HMG_CoA_Rdtase_NAD(P)-bd_sf"/>
</dbReference>
<evidence type="ECO:0008006" key="4">
    <source>
        <dbReference type="Google" id="ProtNLM"/>
    </source>
</evidence>
<organism evidence="3">
    <name type="scientific">marine sediment metagenome</name>
    <dbReference type="NCBI Taxonomy" id="412755"/>
    <lineage>
        <taxon>unclassified sequences</taxon>
        <taxon>metagenomes</taxon>
        <taxon>ecological metagenomes</taxon>
    </lineage>
</organism>
<accession>X1AWW3</accession>
<dbReference type="PANTHER" id="PTHR10572:SF24">
    <property type="entry name" value="3-HYDROXY-3-METHYLGLUTARYL-COENZYME A REDUCTASE"/>
    <property type="match status" value="1"/>
</dbReference>
<dbReference type="PROSITE" id="PS00318">
    <property type="entry name" value="HMG_COA_REDUCTASE_2"/>
    <property type="match status" value="1"/>
</dbReference>
<protein>
    <recommendedName>
        <fullName evidence="4">Hydroxymethylglutaryl-CoA reductase (NADPH)</fullName>
    </recommendedName>
</protein>
<keyword evidence="2" id="KW-0560">Oxidoreductase</keyword>
<dbReference type="GO" id="GO:0015936">
    <property type="term" value="P:coenzyme A metabolic process"/>
    <property type="evidence" value="ECO:0007669"/>
    <property type="project" value="InterPro"/>
</dbReference>
<sequence>LSLSGNCCTDKKPSAMNWIHGRGKMVIAETFLPKSVLKDVLHIYDPKELVRLNQEKNLIGSALAGSIGGNNAHIANVVAGIFIATGQDIAQIGTSSVGLTQYEMERENNGNNGNNGNSNIESGVKVSLTMPALEVGTVGGGTQLDAQRGALEMLGIDNSLKPGENA</sequence>
<dbReference type="PRINTS" id="PR00071">
    <property type="entry name" value="HMGCOARDTASE"/>
</dbReference>
<dbReference type="InterPro" id="IPR002202">
    <property type="entry name" value="HMG_CoA_Rdtase"/>
</dbReference>
<dbReference type="Gene3D" id="3.90.770.10">
    <property type="entry name" value="3-hydroxy-3-methylglutaryl-coenzyme A Reductase, Chain A, domain 2"/>
    <property type="match status" value="1"/>
</dbReference>
<evidence type="ECO:0000256" key="1">
    <source>
        <dbReference type="ARBA" id="ARBA00007661"/>
    </source>
</evidence>
<comment type="similarity">
    <text evidence="1">Belongs to the HMG-CoA reductase family.</text>
</comment>
<feature type="non-terminal residue" evidence="3">
    <location>
        <position position="166"/>
    </location>
</feature>
<dbReference type="EMBL" id="BART01014308">
    <property type="protein sequence ID" value="GAG87255.1"/>
    <property type="molecule type" value="Genomic_DNA"/>
</dbReference>
<name>X1AWW3_9ZZZZ</name>
<dbReference type="SUPFAM" id="SSF55035">
    <property type="entry name" value="NAD-binding domain of HMG-CoA reductase"/>
    <property type="match status" value="1"/>
</dbReference>
<feature type="non-terminal residue" evidence="3">
    <location>
        <position position="1"/>
    </location>
</feature>
<dbReference type="InterPro" id="IPR023074">
    <property type="entry name" value="HMG_CoA_Rdtase_cat_sf"/>
</dbReference>
<dbReference type="InterPro" id="IPR023076">
    <property type="entry name" value="HMG_CoA_Rdtase_CS"/>
</dbReference>